<evidence type="ECO:0000256" key="1">
    <source>
        <dbReference type="SAM" id="SignalP"/>
    </source>
</evidence>
<gene>
    <name evidence="3" type="ORF">DFE_2926</name>
</gene>
<accession>A0A2Z6B2C0</accession>
<feature type="chain" id="PRO_5016395128" evidence="1">
    <location>
        <begin position="28"/>
        <end position="157"/>
    </location>
</feature>
<keyword evidence="4" id="KW-1185">Reference proteome</keyword>
<proteinExistence type="predicted"/>
<dbReference type="InterPro" id="IPR036280">
    <property type="entry name" value="Multihaem_cyt_sf"/>
</dbReference>
<reference evidence="3 4" key="1">
    <citation type="journal article" date="2018" name="Sci. Adv.">
        <title>Multi-heme cytochromes provide a pathway for survival in energy-limited environments.</title>
        <authorList>
            <person name="Deng X."/>
            <person name="Dohmae N."/>
            <person name="Nealson K.H."/>
            <person name="Hashimoto K."/>
            <person name="Okamoto A."/>
        </authorList>
    </citation>
    <scope>NUCLEOTIDE SEQUENCE [LARGE SCALE GENOMIC DNA]</scope>
    <source>
        <strain evidence="3 4">IS5</strain>
    </source>
</reference>
<dbReference type="Gene3D" id="1.10.1130.10">
    <property type="entry name" value="Flavocytochrome C3, Chain A"/>
    <property type="match status" value="1"/>
</dbReference>
<evidence type="ECO:0000313" key="3">
    <source>
        <dbReference type="EMBL" id="BBD09652.1"/>
    </source>
</evidence>
<sequence>MKNRVVVFIACAVCVSLSLLITRPAQTGQATYVGSNACSECHDEQFENFEQFAKKAHSDRSIKIMASDLTKEELQECYACHTTGYGQPGGFVSFEETPEMAHAGCEVCHGPGSEHVAEGGDPDLIKGTLALEDCETCHNADRVGAFNFKPLLYGGAH</sequence>
<feature type="signal peptide" evidence="1">
    <location>
        <begin position="1"/>
        <end position="27"/>
    </location>
</feature>
<feature type="domain" description="Cytochrome c-552/4" evidence="2">
    <location>
        <begin position="37"/>
        <end position="110"/>
    </location>
</feature>
<dbReference type="RefSeq" id="WP_126380681.1">
    <property type="nucleotide sequence ID" value="NZ_AP017378.1"/>
</dbReference>
<dbReference type="SUPFAM" id="SSF48695">
    <property type="entry name" value="Multiheme cytochromes"/>
    <property type="match status" value="1"/>
</dbReference>
<dbReference type="InterPro" id="IPR023155">
    <property type="entry name" value="Cyt_c-552/4"/>
</dbReference>
<name>A0A2Z6B2C0_9BACT</name>
<evidence type="ECO:0000313" key="4">
    <source>
        <dbReference type="Proteomes" id="UP000269883"/>
    </source>
</evidence>
<organism evidence="3 4">
    <name type="scientific">Desulfovibrio ferrophilus</name>
    <dbReference type="NCBI Taxonomy" id="241368"/>
    <lineage>
        <taxon>Bacteria</taxon>
        <taxon>Pseudomonadati</taxon>
        <taxon>Thermodesulfobacteriota</taxon>
        <taxon>Desulfovibrionia</taxon>
        <taxon>Desulfovibrionales</taxon>
        <taxon>Desulfovibrionaceae</taxon>
        <taxon>Desulfovibrio</taxon>
    </lineage>
</organism>
<keyword evidence="1" id="KW-0732">Signal</keyword>
<dbReference type="AlphaFoldDB" id="A0A2Z6B2C0"/>
<dbReference type="Pfam" id="PF13435">
    <property type="entry name" value="Cytochrome_C554"/>
    <property type="match status" value="1"/>
</dbReference>
<dbReference type="OrthoDB" id="9814800at2"/>
<dbReference type="Proteomes" id="UP000269883">
    <property type="component" value="Chromosome"/>
</dbReference>
<dbReference type="EMBL" id="AP017378">
    <property type="protein sequence ID" value="BBD09652.1"/>
    <property type="molecule type" value="Genomic_DNA"/>
</dbReference>
<evidence type="ECO:0000259" key="2">
    <source>
        <dbReference type="Pfam" id="PF13435"/>
    </source>
</evidence>
<protein>
    <submittedName>
        <fullName evidence="3">Cytochrome c family protein</fullName>
    </submittedName>
</protein>
<dbReference type="KEGG" id="dfl:DFE_2926"/>